<evidence type="ECO:0008006" key="4">
    <source>
        <dbReference type="Google" id="ProtNLM"/>
    </source>
</evidence>
<accession>A0ABW6WBU8</accession>
<keyword evidence="1" id="KW-0732">Signal</keyword>
<comment type="caution">
    <text evidence="2">The sequence shown here is derived from an EMBL/GenBank/DDBJ whole genome shotgun (WGS) entry which is preliminary data.</text>
</comment>
<dbReference type="RefSeq" id="WP_020510778.1">
    <property type="nucleotide sequence ID" value="NZ_JBIAZU010000002.1"/>
</dbReference>
<gene>
    <name evidence="2" type="ORF">ACFY35_11995</name>
</gene>
<evidence type="ECO:0000313" key="3">
    <source>
        <dbReference type="Proteomes" id="UP001602245"/>
    </source>
</evidence>
<evidence type="ECO:0000313" key="2">
    <source>
        <dbReference type="EMBL" id="MFF5290159.1"/>
    </source>
</evidence>
<name>A0ABW6WBU8_9ACTN</name>
<feature type="chain" id="PRO_5045459248" description="Lipoprotein" evidence="1">
    <location>
        <begin position="22"/>
        <end position="155"/>
    </location>
</feature>
<keyword evidence="3" id="KW-1185">Reference proteome</keyword>
<reference evidence="2 3" key="1">
    <citation type="submission" date="2024-10" db="EMBL/GenBank/DDBJ databases">
        <title>The Natural Products Discovery Center: Release of the First 8490 Sequenced Strains for Exploring Actinobacteria Biosynthetic Diversity.</title>
        <authorList>
            <person name="Kalkreuter E."/>
            <person name="Kautsar S.A."/>
            <person name="Yang D."/>
            <person name="Bader C.D."/>
            <person name="Teijaro C.N."/>
            <person name="Fluegel L."/>
            <person name="Davis C.M."/>
            <person name="Simpson J.R."/>
            <person name="Lauterbach L."/>
            <person name="Steele A.D."/>
            <person name="Gui C."/>
            <person name="Meng S."/>
            <person name="Li G."/>
            <person name="Viehrig K."/>
            <person name="Ye F."/>
            <person name="Su P."/>
            <person name="Kiefer A.F."/>
            <person name="Nichols A."/>
            <person name="Cepeda A.J."/>
            <person name="Yan W."/>
            <person name="Fan B."/>
            <person name="Jiang Y."/>
            <person name="Adhikari A."/>
            <person name="Zheng C.-J."/>
            <person name="Schuster L."/>
            <person name="Cowan T.M."/>
            <person name="Smanski M.J."/>
            <person name="Chevrette M.G."/>
            <person name="De Carvalho L.P.S."/>
            <person name="Shen B."/>
        </authorList>
    </citation>
    <scope>NUCLEOTIDE SEQUENCE [LARGE SCALE GENOMIC DNA]</scope>
    <source>
        <strain evidence="2 3">NPDC000087</strain>
    </source>
</reference>
<proteinExistence type="predicted"/>
<dbReference type="EMBL" id="JBIAZU010000002">
    <property type="protein sequence ID" value="MFF5290159.1"/>
    <property type="molecule type" value="Genomic_DNA"/>
</dbReference>
<feature type="signal peptide" evidence="1">
    <location>
        <begin position="1"/>
        <end position="21"/>
    </location>
</feature>
<dbReference type="Proteomes" id="UP001602245">
    <property type="component" value="Unassembled WGS sequence"/>
</dbReference>
<evidence type="ECO:0000256" key="1">
    <source>
        <dbReference type="SAM" id="SignalP"/>
    </source>
</evidence>
<sequence>MNAIRGSAALILVLAIGGCTAKQEQEQAAELPCSTKIDTSALPTWARTGFSGDGSGNPHVFSKSGDMVGVLFGNPLTAPPATDHNNKILWVSKTPVTTGDNLKITAKLDGTGETAERQVDGGPGPSIIDLPKPGCWRFTLAWSGRTDTMDLTYSS</sequence>
<organism evidence="2 3">
    <name type="scientific">Paractinoplanes globisporus</name>
    <dbReference type="NCBI Taxonomy" id="113565"/>
    <lineage>
        <taxon>Bacteria</taxon>
        <taxon>Bacillati</taxon>
        <taxon>Actinomycetota</taxon>
        <taxon>Actinomycetes</taxon>
        <taxon>Micromonosporales</taxon>
        <taxon>Micromonosporaceae</taxon>
        <taxon>Paractinoplanes</taxon>
    </lineage>
</organism>
<dbReference type="PROSITE" id="PS51257">
    <property type="entry name" value="PROKAR_LIPOPROTEIN"/>
    <property type="match status" value="1"/>
</dbReference>
<protein>
    <recommendedName>
        <fullName evidence="4">Lipoprotein</fullName>
    </recommendedName>
</protein>